<evidence type="ECO:0008006" key="2">
    <source>
        <dbReference type="Google" id="ProtNLM"/>
    </source>
</evidence>
<dbReference type="AlphaFoldDB" id="A0AAU7Q145"/>
<reference evidence="1" key="1">
    <citation type="submission" date="2024-06" db="EMBL/GenBank/DDBJ databases">
        <authorList>
            <person name="Dussert Y."/>
            <person name="Peccoud J."/>
            <person name="Pigeault R."/>
        </authorList>
    </citation>
    <scope>NUCLEOTIDE SEQUENCE</scope>
    <source>
        <strain evidence="1">WArc</strain>
    </source>
</reference>
<name>A0AAU7Q145_9RICK</name>
<sequence length="55" mass="6606">MEVVYGKRSYIEGFFSSKYLFRNRSEVNREKELLIKCYLLNKFTDIGMAKFEIVT</sequence>
<protein>
    <recommendedName>
        <fullName evidence="2">Transposase</fullName>
    </recommendedName>
</protein>
<dbReference type="EMBL" id="CP157942">
    <property type="protein sequence ID" value="XBS66849.1"/>
    <property type="molecule type" value="Genomic_DNA"/>
</dbReference>
<proteinExistence type="predicted"/>
<gene>
    <name evidence="1" type="ORF">ABLO99_06555</name>
</gene>
<organism evidence="1">
    <name type="scientific">Wolbachia endosymbiont of Armadillidium arcangelii</name>
    <dbReference type="NCBI Taxonomy" id="3158571"/>
    <lineage>
        <taxon>Bacteria</taxon>
        <taxon>Pseudomonadati</taxon>
        <taxon>Pseudomonadota</taxon>
        <taxon>Alphaproteobacteria</taxon>
        <taxon>Rickettsiales</taxon>
        <taxon>Anaplasmataceae</taxon>
        <taxon>Wolbachieae</taxon>
        <taxon>Wolbachia</taxon>
    </lineage>
</organism>
<accession>A0AAU7Q145</accession>
<dbReference type="RefSeq" id="WP_349967325.1">
    <property type="nucleotide sequence ID" value="NZ_CP157942.1"/>
</dbReference>
<evidence type="ECO:0000313" key="1">
    <source>
        <dbReference type="EMBL" id="XBS66849.1"/>
    </source>
</evidence>